<sequence length="58" mass="6638">MSIAMELITEVKAYSPEVKLNVVISIEKVPKELHEKDITHRDAKPGNILIYKNVAWFS</sequence>
<dbReference type="SUPFAM" id="SSF56112">
    <property type="entry name" value="Protein kinase-like (PK-like)"/>
    <property type="match status" value="1"/>
</dbReference>
<dbReference type="Proteomes" id="UP000019102">
    <property type="component" value="Unassembled WGS sequence"/>
</dbReference>
<dbReference type="STRING" id="1298598.JCM21714_4244"/>
<proteinExistence type="predicted"/>
<gene>
    <name evidence="2" type="ORF">JCM21714_4244</name>
</gene>
<dbReference type="GO" id="GO:0004672">
    <property type="term" value="F:protein kinase activity"/>
    <property type="evidence" value="ECO:0007669"/>
    <property type="project" value="InterPro"/>
</dbReference>
<name>W4VQJ4_9BACI</name>
<accession>W4VQJ4</accession>
<evidence type="ECO:0000313" key="3">
    <source>
        <dbReference type="Proteomes" id="UP000019102"/>
    </source>
</evidence>
<dbReference type="EMBL" id="BAVS01000037">
    <property type="protein sequence ID" value="GAE95039.1"/>
    <property type="molecule type" value="Genomic_DNA"/>
</dbReference>
<dbReference type="GO" id="GO:0005524">
    <property type="term" value="F:ATP binding"/>
    <property type="evidence" value="ECO:0007669"/>
    <property type="project" value="InterPro"/>
</dbReference>
<protein>
    <recommendedName>
        <fullName evidence="1">Protein kinase domain-containing protein</fullName>
    </recommendedName>
</protein>
<comment type="caution">
    <text evidence="2">The sequence shown here is derived from an EMBL/GenBank/DDBJ whole genome shotgun (WGS) entry which is preliminary data.</text>
</comment>
<dbReference type="InterPro" id="IPR011009">
    <property type="entry name" value="Kinase-like_dom_sf"/>
</dbReference>
<dbReference type="AlphaFoldDB" id="W4VQJ4"/>
<feature type="domain" description="Protein kinase" evidence="1">
    <location>
        <begin position="1"/>
        <end position="58"/>
    </location>
</feature>
<keyword evidence="3" id="KW-1185">Reference proteome</keyword>
<reference evidence="2 3" key="1">
    <citation type="journal article" date="2014" name="Genome Announc.">
        <title>Draft Genome Sequence of the Boron-Tolerant and Moderately Halotolerant Bacterium Gracilibacillus boraciitolerans JCM 21714T.</title>
        <authorList>
            <person name="Ahmed I."/>
            <person name="Oshima K."/>
            <person name="Suda W."/>
            <person name="Kitamura K."/>
            <person name="Iida T."/>
            <person name="Ohmori Y."/>
            <person name="Fujiwara T."/>
            <person name="Hattori M."/>
            <person name="Ohkuma M."/>
        </authorList>
    </citation>
    <scope>NUCLEOTIDE SEQUENCE [LARGE SCALE GENOMIC DNA]</scope>
    <source>
        <strain evidence="2 3">JCM 21714</strain>
    </source>
</reference>
<evidence type="ECO:0000259" key="1">
    <source>
        <dbReference type="PROSITE" id="PS50011"/>
    </source>
</evidence>
<dbReference type="Gene3D" id="1.10.510.10">
    <property type="entry name" value="Transferase(Phosphotransferase) domain 1"/>
    <property type="match status" value="1"/>
</dbReference>
<dbReference type="RefSeq" id="WP_235182960.1">
    <property type="nucleotide sequence ID" value="NZ_BAVS01000037.1"/>
</dbReference>
<evidence type="ECO:0000313" key="2">
    <source>
        <dbReference type="EMBL" id="GAE95039.1"/>
    </source>
</evidence>
<dbReference type="PROSITE" id="PS50011">
    <property type="entry name" value="PROTEIN_KINASE_DOM"/>
    <property type="match status" value="1"/>
</dbReference>
<organism evidence="2 3">
    <name type="scientific">Gracilibacillus boraciitolerans JCM 21714</name>
    <dbReference type="NCBI Taxonomy" id="1298598"/>
    <lineage>
        <taxon>Bacteria</taxon>
        <taxon>Bacillati</taxon>
        <taxon>Bacillota</taxon>
        <taxon>Bacilli</taxon>
        <taxon>Bacillales</taxon>
        <taxon>Bacillaceae</taxon>
        <taxon>Gracilibacillus</taxon>
    </lineage>
</organism>
<dbReference type="InterPro" id="IPR000719">
    <property type="entry name" value="Prot_kinase_dom"/>
</dbReference>